<organism evidence="1 4">
    <name type="scientific">Bradyrhizobium frederickii</name>
    <dbReference type="NCBI Taxonomy" id="2560054"/>
    <lineage>
        <taxon>Bacteria</taxon>
        <taxon>Pseudomonadati</taxon>
        <taxon>Pseudomonadota</taxon>
        <taxon>Alphaproteobacteria</taxon>
        <taxon>Hyphomicrobiales</taxon>
        <taxon>Nitrobacteraceae</taxon>
        <taxon>Bradyrhizobium</taxon>
    </lineage>
</organism>
<sequence length="64" mass="7353">MKRLRFKQHKTLGERLIEGARAEHLPPGKEREVLLRRCVKSVQHPHSLSDGGVFLLLKSARELV</sequence>
<accession>A0A4Y9NKX1</accession>
<dbReference type="Proteomes" id="UP000297700">
    <property type="component" value="Unassembled WGS sequence"/>
</dbReference>
<dbReference type="Proteomes" id="UP000298225">
    <property type="component" value="Unassembled WGS sequence"/>
</dbReference>
<proteinExistence type="predicted"/>
<name>A0A4Y9KUE1_9BRAD</name>
<evidence type="ECO:0000313" key="2">
    <source>
        <dbReference type="EMBL" id="TFV68077.1"/>
    </source>
</evidence>
<accession>A0A4Y9KUE1</accession>
<evidence type="ECO:0000313" key="3">
    <source>
        <dbReference type="Proteomes" id="UP000297700"/>
    </source>
</evidence>
<keyword evidence="4" id="KW-1185">Reference proteome</keyword>
<dbReference type="AlphaFoldDB" id="A0A4Y9KUE1"/>
<gene>
    <name evidence="2" type="ORF">E4K64_37450</name>
    <name evidence="1" type="ORF">E4K66_37330</name>
</gene>
<reference evidence="1 4" key="1">
    <citation type="submission" date="2019-03" db="EMBL/GenBank/DDBJ databases">
        <title>Bradyrhizobium strains diversity isolated from Chamaecrista fasciculata.</title>
        <authorList>
            <person name="Urquiaga M.C.O."/>
            <person name="Hungria M."/>
            <person name="Delamuta J.R.M."/>
        </authorList>
    </citation>
    <scope>NUCLEOTIDE SEQUENCE [LARGE SCALE GENOMIC DNA]</scope>
    <source>
        <strain evidence="1 4">CNPSo 3424</strain>
    </source>
</reference>
<dbReference type="OrthoDB" id="8128823at2"/>
<dbReference type="EMBL" id="SPQU01000047">
    <property type="protein sequence ID" value="TFV29550.1"/>
    <property type="molecule type" value="Genomic_DNA"/>
</dbReference>
<protein>
    <submittedName>
        <fullName evidence="1">Uncharacterized protein</fullName>
    </submittedName>
</protein>
<evidence type="ECO:0000313" key="4">
    <source>
        <dbReference type="Proteomes" id="UP000298225"/>
    </source>
</evidence>
<reference evidence="2 3" key="2">
    <citation type="submission" date="2019-03" db="EMBL/GenBank/DDBJ databases">
        <title>Bradyrhizobium strains diversity.</title>
        <authorList>
            <person name="Urquiaga M.C.O."/>
            <person name="Hungria M."/>
            <person name="Delamuta J.R.M."/>
            <person name="Klepa M.S."/>
        </authorList>
    </citation>
    <scope>NUCLEOTIDE SEQUENCE [LARGE SCALE GENOMIC DNA]</scope>
    <source>
        <strain evidence="2 3">CNPSo 3426</strain>
    </source>
</reference>
<evidence type="ECO:0000313" key="1">
    <source>
        <dbReference type="EMBL" id="TFV29550.1"/>
    </source>
</evidence>
<dbReference type="EMBL" id="SPQS01000047">
    <property type="protein sequence ID" value="TFV68077.1"/>
    <property type="molecule type" value="Genomic_DNA"/>
</dbReference>
<comment type="caution">
    <text evidence="1">The sequence shown here is derived from an EMBL/GenBank/DDBJ whole genome shotgun (WGS) entry which is preliminary data.</text>
</comment>